<dbReference type="SUPFAM" id="SSF57850">
    <property type="entry name" value="RING/U-box"/>
    <property type="match status" value="2"/>
</dbReference>
<dbReference type="PROSITE" id="PS50966">
    <property type="entry name" value="ZF_SWIM"/>
    <property type="match status" value="1"/>
</dbReference>
<dbReference type="GO" id="GO:0061630">
    <property type="term" value="F:ubiquitin protein ligase activity"/>
    <property type="evidence" value="ECO:0007669"/>
    <property type="project" value="InterPro"/>
</dbReference>
<dbReference type="GO" id="GO:0008270">
    <property type="term" value="F:zinc ion binding"/>
    <property type="evidence" value="ECO:0007669"/>
    <property type="project" value="UniProtKB-KW"/>
</dbReference>
<evidence type="ECO:0000313" key="5">
    <source>
        <dbReference type="EMBL" id="RHZ69117.1"/>
    </source>
</evidence>
<dbReference type="SMART" id="SM00184">
    <property type="entry name" value="RING"/>
    <property type="match status" value="2"/>
</dbReference>
<dbReference type="AlphaFoldDB" id="A0A397I295"/>
<keyword evidence="1" id="KW-0862">Zinc</keyword>
<dbReference type="Gene3D" id="3.30.40.10">
    <property type="entry name" value="Zinc/RING finger domain, C3HC4 (zinc finger)"/>
    <property type="match status" value="2"/>
</dbReference>
<evidence type="ECO:0000313" key="6">
    <source>
        <dbReference type="Proteomes" id="UP000266861"/>
    </source>
</evidence>
<name>A0A397I295_9GLOM</name>
<dbReference type="Pfam" id="PF04434">
    <property type="entry name" value="SWIM"/>
    <property type="match status" value="1"/>
</dbReference>
<dbReference type="InterPro" id="IPR007527">
    <property type="entry name" value="Znf_SWIM"/>
</dbReference>
<dbReference type="PANTHER" id="PTHR21540">
    <property type="entry name" value="RING FINGER AND SWIM DOMAIN-CONTAINING PROTEIN 2"/>
    <property type="match status" value="1"/>
</dbReference>
<dbReference type="PROSITE" id="PS50089">
    <property type="entry name" value="ZF_RING_2"/>
    <property type="match status" value="2"/>
</dbReference>
<proteinExistence type="predicted"/>
<dbReference type="EMBL" id="PQFF01000264">
    <property type="protein sequence ID" value="RHZ69117.1"/>
    <property type="molecule type" value="Genomic_DNA"/>
</dbReference>
<gene>
    <name evidence="5" type="ORF">Glove_290g76</name>
</gene>
<evidence type="ECO:0000256" key="1">
    <source>
        <dbReference type="PROSITE-ProRule" id="PRU00175"/>
    </source>
</evidence>
<dbReference type="InterPro" id="IPR013083">
    <property type="entry name" value="Znf_RING/FYVE/PHD"/>
</dbReference>
<keyword evidence="6" id="KW-1185">Reference proteome</keyword>
<feature type="region of interest" description="Disordered" evidence="2">
    <location>
        <begin position="1"/>
        <end position="154"/>
    </location>
</feature>
<reference evidence="5 6" key="1">
    <citation type="submission" date="2018-08" db="EMBL/GenBank/DDBJ databases">
        <title>Genome and evolution of the arbuscular mycorrhizal fungus Diversispora epigaea (formerly Glomus versiforme) and its bacterial endosymbionts.</title>
        <authorList>
            <person name="Sun X."/>
            <person name="Fei Z."/>
            <person name="Harrison M."/>
        </authorList>
    </citation>
    <scope>NUCLEOTIDE SEQUENCE [LARGE SCALE GENOMIC DNA]</scope>
    <source>
        <strain evidence="5 6">IT104</strain>
    </source>
</reference>
<feature type="compositionally biased region" description="Basic residues" evidence="2">
    <location>
        <begin position="144"/>
        <end position="153"/>
    </location>
</feature>
<sequence length="441" mass="50611">MNNFKRKVGDVSSDSDTEKNAQTSRRKKSKGITHVITKGSSTKRNAVDNGEVGDVSSDSDTEKNAQTSRRKKSKGITHVITKGSSTKRNAVDNGEGSSTALGKRKVDDGEEDSSNFEERKKIAKNGKGGKGKAVENGENSLSKMSKKKRKTKRLREARFKQVCNKYTKKRIERAMTEYMYLIDHKEIDLTRREYLISGPTGSVYTIIISNTLSCSCPDFQKGFQCKHILFVFLKVLKVDSNSKLIYQKALLTTELKSIFSKSPRIILQPSKSFIDQLQDQIELIKKHKRKPIDGKCPICFEPMNKKEKLVWCKSRCGNNIHEKCFNLWKRRKPEATCVYCQTEWKDFTLPPPPPLNQIELIKKHKRKPIDGKCPICFEPMNKKEKLVWCKSRCGNNIHEKCFNLWKRRKPEATCVYCQTEWKDFTLPPPPPLTSTRIRAHI</sequence>
<dbReference type="InterPro" id="IPR001841">
    <property type="entry name" value="Znf_RING"/>
</dbReference>
<evidence type="ECO:0000256" key="2">
    <source>
        <dbReference type="SAM" id="MobiDB-lite"/>
    </source>
</evidence>
<dbReference type="Proteomes" id="UP000266861">
    <property type="component" value="Unassembled WGS sequence"/>
</dbReference>
<feature type="domain" description="SWIM-type" evidence="4">
    <location>
        <begin position="204"/>
        <end position="236"/>
    </location>
</feature>
<feature type="compositionally biased region" description="Basic residues" evidence="2">
    <location>
        <begin position="121"/>
        <end position="130"/>
    </location>
</feature>
<evidence type="ECO:0000259" key="3">
    <source>
        <dbReference type="PROSITE" id="PS50089"/>
    </source>
</evidence>
<feature type="compositionally biased region" description="Low complexity" evidence="2">
    <location>
        <begin position="134"/>
        <end position="143"/>
    </location>
</feature>
<protein>
    <recommendedName>
        <fullName evidence="7">SWIM-type domain-containing protein</fullName>
    </recommendedName>
</protein>
<evidence type="ECO:0008006" key="7">
    <source>
        <dbReference type="Google" id="ProtNLM"/>
    </source>
</evidence>
<dbReference type="InterPro" id="IPR039903">
    <property type="entry name" value="Zswim2"/>
</dbReference>
<accession>A0A397I295</accession>
<evidence type="ECO:0000259" key="4">
    <source>
        <dbReference type="PROSITE" id="PS50966"/>
    </source>
</evidence>
<dbReference type="OrthoDB" id="2122982at2759"/>
<organism evidence="5 6">
    <name type="scientific">Diversispora epigaea</name>
    <dbReference type="NCBI Taxonomy" id="1348612"/>
    <lineage>
        <taxon>Eukaryota</taxon>
        <taxon>Fungi</taxon>
        <taxon>Fungi incertae sedis</taxon>
        <taxon>Mucoromycota</taxon>
        <taxon>Glomeromycotina</taxon>
        <taxon>Glomeromycetes</taxon>
        <taxon>Diversisporales</taxon>
        <taxon>Diversisporaceae</taxon>
        <taxon>Diversispora</taxon>
    </lineage>
</organism>
<keyword evidence="1" id="KW-0479">Metal-binding</keyword>
<comment type="caution">
    <text evidence="5">The sequence shown here is derived from an EMBL/GenBank/DDBJ whole genome shotgun (WGS) entry which is preliminary data.</text>
</comment>
<dbReference type="PANTHER" id="PTHR21540:SF0">
    <property type="entry name" value="PHD FAMILY PROTEIN"/>
    <property type="match status" value="1"/>
</dbReference>
<dbReference type="STRING" id="1348612.A0A397I295"/>
<feature type="domain" description="RING-type" evidence="3">
    <location>
        <begin position="373"/>
        <end position="418"/>
    </location>
</feature>
<keyword evidence="1" id="KW-0863">Zinc-finger</keyword>
<feature type="domain" description="RING-type" evidence="3">
    <location>
        <begin position="296"/>
        <end position="341"/>
    </location>
</feature>